<dbReference type="Proteomes" id="UP000838412">
    <property type="component" value="Chromosome 14"/>
</dbReference>
<reference evidence="2" key="1">
    <citation type="submission" date="2022-01" db="EMBL/GenBank/DDBJ databases">
        <authorList>
            <person name="Braso-Vives M."/>
        </authorList>
    </citation>
    <scope>NUCLEOTIDE SEQUENCE</scope>
</reference>
<accession>A0A8J9YZ40</accession>
<name>A0A8J9YZ40_BRALA</name>
<dbReference type="EMBL" id="OV696699">
    <property type="protein sequence ID" value="CAH1244480.1"/>
    <property type="molecule type" value="Genomic_DNA"/>
</dbReference>
<organism evidence="2 3">
    <name type="scientific">Branchiostoma lanceolatum</name>
    <name type="common">Common lancelet</name>
    <name type="synonym">Amphioxus lanceolatum</name>
    <dbReference type="NCBI Taxonomy" id="7740"/>
    <lineage>
        <taxon>Eukaryota</taxon>
        <taxon>Metazoa</taxon>
        <taxon>Chordata</taxon>
        <taxon>Cephalochordata</taxon>
        <taxon>Leptocardii</taxon>
        <taxon>Amphioxiformes</taxon>
        <taxon>Branchiostomatidae</taxon>
        <taxon>Branchiostoma</taxon>
    </lineage>
</organism>
<dbReference type="AlphaFoldDB" id="A0A8J9YZ40"/>
<feature type="transmembrane region" description="Helical" evidence="1">
    <location>
        <begin position="20"/>
        <end position="42"/>
    </location>
</feature>
<protein>
    <submittedName>
        <fullName evidence="2">Hypp7322 protein</fullName>
    </submittedName>
</protein>
<keyword evidence="1" id="KW-0472">Membrane</keyword>
<keyword evidence="1" id="KW-0812">Transmembrane</keyword>
<evidence type="ECO:0000313" key="3">
    <source>
        <dbReference type="Proteomes" id="UP000838412"/>
    </source>
</evidence>
<proteinExistence type="predicted"/>
<sequence length="74" mass="7827">MGLIEAIHPALGTIDYRQPMVKLVFIGGSFLFFSAVFLVGALGSRGYLEHGVSSMSVWSVQYGGGNLGHLVGRG</sequence>
<evidence type="ECO:0000256" key="1">
    <source>
        <dbReference type="SAM" id="Phobius"/>
    </source>
</evidence>
<gene>
    <name evidence="2" type="primary">Hypp7322</name>
    <name evidence="2" type="ORF">BLAG_LOCUS7112</name>
</gene>
<keyword evidence="3" id="KW-1185">Reference proteome</keyword>
<evidence type="ECO:0000313" key="2">
    <source>
        <dbReference type="EMBL" id="CAH1244480.1"/>
    </source>
</evidence>
<keyword evidence="1" id="KW-1133">Transmembrane helix</keyword>